<evidence type="ECO:0000256" key="8">
    <source>
        <dbReference type="ARBA" id="ARBA00023163"/>
    </source>
</evidence>
<evidence type="ECO:0000256" key="10">
    <source>
        <dbReference type="PROSITE-ProRule" id="PRU00024"/>
    </source>
</evidence>
<evidence type="ECO:0000256" key="2">
    <source>
        <dbReference type="ARBA" id="ARBA00022491"/>
    </source>
</evidence>
<evidence type="ECO:0000256" key="9">
    <source>
        <dbReference type="ARBA" id="ARBA00023242"/>
    </source>
</evidence>
<dbReference type="Gene3D" id="3.30.160.60">
    <property type="entry name" value="Classic Zinc Finger"/>
    <property type="match status" value="1"/>
</dbReference>
<dbReference type="PROSITE" id="PS50119">
    <property type="entry name" value="ZF_BBOX"/>
    <property type="match status" value="2"/>
</dbReference>
<evidence type="ECO:0000256" key="4">
    <source>
        <dbReference type="ARBA" id="ARBA00022737"/>
    </source>
</evidence>
<dbReference type="GO" id="GO:0005634">
    <property type="term" value="C:nucleus"/>
    <property type="evidence" value="ECO:0007669"/>
    <property type="project" value="UniProtKB-SubCell"/>
</dbReference>
<keyword evidence="9" id="KW-0539">Nucleus</keyword>
<keyword evidence="5 10" id="KW-0863">Zinc-finger</keyword>
<evidence type="ECO:0000256" key="6">
    <source>
        <dbReference type="ARBA" id="ARBA00022833"/>
    </source>
</evidence>
<evidence type="ECO:0000313" key="15">
    <source>
        <dbReference type="Proteomes" id="UP001281410"/>
    </source>
</evidence>
<dbReference type="CDD" id="cd07245">
    <property type="entry name" value="VOC_like"/>
    <property type="match status" value="1"/>
</dbReference>
<dbReference type="GO" id="GO:0008270">
    <property type="term" value="F:zinc ion binding"/>
    <property type="evidence" value="ECO:0007669"/>
    <property type="project" value="UniProtKB-KW"/>
</dbReference>
<keyword evidence="15" id="KW-1185">Reference proteome</keyword>
<dbReference type="InterPro" id="IPR000315">
    <property type="entry name" value="Znf_B-box"/>
</dbReference>
<evidence type="ECO:0000259" key="12">
    <source>
        <dbReference type="PROSITE" id="PS50119"/>
    </source>
</evidence>
<feature type="domain" description="B box-type" evidence="12">
    <location>
        <begin position="186"/>
        <end position="233"/>
    </location>
</feature>
<dbReference type="PROSITE" id="PS51819">
    <property type="entry name" value="VOC"/>
    <property type="match status" value="1"/>
</dbReference>
<dbReference type="InterPro" id="IPR029068">
    <property type="entry name" value="Glyas_Bleomycin-R_OHBP_Dase"/>
</dbReference>
<gene>
    <name evidence="14" type="ORF">Dsin_011294</name>
</gene>
<keyword evidence="8" id="KW-0804">Transcription</keyword>
<dbReference type="SUPFAM" id="SSF54593">
    <property type="entry name" value="Glyoxalase/Bleomycin resistance protein/Dihydroxybiphenyl dioxygenase"/>
    <property type="match status" value="1"/>
</dbReference>
<evidence type="ECO:0000256" key="1">
    <source>
        <dbReference type="ARBA" id="ARBA00004123"/>
    </source>
</evidence>
<dbReference type="GO" id="GO:0010100">
    <property type="term" value="P:negative regulation of photomorphogenesis"/>
    <property type="evidence" value="ECO:0007669"/>
    <property type="project" value="UniProtKB-ARBA"/>
</dbReference>
<organism evidence="14 15">
    <name type="scientific">Dipteronia sinensis</name>
    <dbReference type="NCBI Taxonomy" id="43782"/>
    <lineage>
        <taxon>Eukaryota</taxon>
        <taxon>Viridiplantae</taxon>
        <taxon>Streptophyta</taxon>
        <taxon>Embryophyta</taxon>
        <taxon>Tracheophyta</taxon>
        <taxon>Spermatophyta</taxon>
        <taxon>Magnoliopsida</taxon>
        <taxon>eudicotyledons</taxon>
        <taxon>Gunneridae</taxon>
        <taxon>Pentapetalae</taxon>
        <taxon>rosids</taxon>
        <taxon>malvids</taxon>
        <taxon>Sapindales</taxon>
        <taxon>Sapindaceae</taxon>
        <taxon>Hippocastanoideae</taxon>
        <taxon>Acereae</taxon>
        <taxon>Dipteronia</taxon>
    </lineage>
</organism>
<dbReference type="InterPro" id="IPR037523">
    <property type="entry name" value="VOC_core"/>
</dbReference>
<dbReference type="Gene3D" id="3.10.180.10">
    <property type="entry name" value="2,3-Dihydroxybiphenyl 1,2-Dioxygenase, domain 1"/>
    <property type="match status" value="1"/>
</dbReference>
<dbReference type="PANTHER" id="PTHR46142:SF4">
    <property type="entry name" value="OS04G0538900 PROTEIN"/>
    <property type="match status" value="1"/>
</dbReference>
<feature type="compositionally biased region" description="Polar residues" evidence="11">
    <location>
        <begin position="323"/>
        <end position="335"/>
    </location>
</feature>
<evidence type="ECO:0000256" key="3">
    <source>
        <dbReference type="ARBA" id="ARBA00022723"/>
    </source>
</evidence>
<dbReference type="CDD" id="cd19821">
    <property type="entry name" value="Bbox1_BBX-like"/>
    <property type="match status" value="2"/>
</dbReference>
<reference evidence="14" key="1">
    <citation type="journal article" date="2023" name="Plant J.">
        <title>Genome sequences and population genomics provide insights into the demographic history, inbreeding, and mutation load of two 'living fossil' tree species of Dipteronia.</title>
        <authorList>
            <person name="Feng Y."/>
            <person name="Comes H.P."/>
            <person name="Chen J."/>
            <person name="Zhu S."/>
            <person name="Lu R."/>
            <person name="Zhang X."/>
            <person name="Li P."/>
            <person name="Qiu J."/>
            <person name="Olsen K.M."/>
            <person name="Qiu Y."/>
        </authorList>
    </citation>
    <scope>NUCLEOTIDE SEQUENCE</scope>
    <source>
        <strain evidence="14">NBL</strain>
    </source>
</reference>
<evidence type="ECO:0000256" key="5">
    <source>
        <dbReference type="ARBA" id="ARBA00022771"/>
    </source>
</evidence>
<evidence type="ECO:0000256" key="11">
    <source>
        <dbReference type="SAM" id="MobiDB-lite"/>
    </source>
</evidence>
<proteinExistence type="predicted"/>
<feature type="domain" description="VOC" evidence="13">
    <location>
        <begin position="18"/>
        <end position="143"/>
    </location>
</feature>
<comment type="caution">
    <text evidence="14">The sequence shown here is derived from an EMBL/GenBank/DDBJ whole genome shotgun (WGS) entry which is preliminary data.</text>
</comment>
<evidence type="ECO:0000256" key="7">
    <source>
        <dbReference type="ARBA" id="ARBA00023015"/>
    </source>
</evidence>
<keyword evidence="7" id="KW-0805">Transcription regulation</keyword>
<keyword evidence="6" id="KW-0862">Zinc</keyword>
<name>A0AAE0AVB1_9ROSI</name>
<sequence length="371" mass="41437">MLMEIEEVSNYEALPLLSLNHVSLLCKSVWESTRFYQDVLGFVLIKRPSSFNFNGAWLYNYGFGIHLLENPSIDEFDTINEPRPINPKDNHISFQCTDVGLVKRRLQEMGMRYVTAVVEEDGIKVDQVFFHDPDGYMVELCNCDKIPIIPLSASSSSCSFKPRMTGSFKNAAAAGPNNCGFMETTIMRTLCDACESAAAIVFCAADEAALCRSCDDKVHMCNKLASRHVRVGLATPSEVPRCDICENAPAFFYCEVDGSSLCLQCDMIVHVGGKRTHGRYLLLRQRVEFPGDKCGIFDDPASLPADQGETRRVQNQPLRLTMGQNQQNHRASSLRLTEGNADGNAKMDTKLIDLNMKPQRTHEQGSNNQEE</sequence>
<feature type="domain" description="B box-type" evidence="12">
    <location>
        <begin position="237"/>
        <end position="282"/>
    </location>
</feature>
<accession>A0AAE0AVB1</accession>
<dbReference type="Proteomes" id="UP001281410">
    <property type="component" value="Unassembled WGS sequence"/>
</dbReference>
<dbReference type="Pfam" id="PF00643">
    <property type="entry name" value="zf-B_box"/>
    <property type="match status" value="1"/>
</dbReference>
<dbReference type="PANTHER" id="PTHR46142">
    <property type="match status" value="1"/>
</dbReference>
<evidence type="ECO:0000259" key="13">
    <source>
        <dbReference type="PROSITE" id="PS51819"/>
    </source>
</evidence>
<dbReference type="SMART" id="SM00336">
    <property type="entry name" value="BBOX"/>
    <property type="match status" value="2"/>
</dbReference>
<dbReference type="AlphaFoldDB" id="A0AAE0AVB1"/>
<dbReference type="EMBL" id="JANJYJ010000003">
    <property type="protein sequence ID" value="KAK3224269.1"/>
    <property type="molecule type" value="Genomic_DNA"/>
</dbReference>
<dbReference type="Pfam" id="PF00903">
    <property type="entry name" value="Glyoxalase"/>
    <property type="match status" value="1"/>
</dbReference>
<feature type="region of interest" description="Disordered" evidence="11">
    <location>
        <begin position="323"/>
        <end position="345"/>
    </location>
</feature>
<keyword evidence="4" id="KW-0677">Repeat</keyword>
<keyword evidence="2" id="KW-0678">Repressor</keyword>
<evidence type="ECO:0000313" key="14">
    <source>
        <dbReference type="EMBL" id="KAK3224269.1"/>
    </source>
</evidence>
<keyword evidence="3" id="KW-0479">Metal-binding</keyword>
<dbReference type="InterPro" id="IPR049808">
    <property type="entry name" value="CONSTANS-like_Bbox1"/>
</dbReference>
<dbReference type="FunFam" id="3.30.160.60:FF:000610">
    <property type="entry name" value="B-box zinc finger protein 19"/>
    <property type="match status" value="1"/>
</dbReference>
<comment type="subcellular location">
    <subcellularLocation>
        <location evidence="1">Nucleus</location>
    </subcellularLocation>
</comment>
<protein>
    <submittedName>
        <fullName evidence="14">Uncharacterized protein</fullName>
    </submittedName>
</protein>
<dbReference type="InterPro" id="IPR004360">
    <property type="entry name" value="Glyas_Fos-R_dOase_dom"/>
</dbReference>